<dbReference type="SUPFAM" id="SSF46785">
    <property type="entry name" value="Winged helix' DNA-binding domain"/>
    <property type="match status" value="1"/>
</dbReference>
<dbReference type="InterPro" id="IPR011663">
    <property type="entry name" value="UTRA"/>
</dbReference>
<keyword evidence="3" id="KW-0804">Transcription</keyword>
<keyword evidence="2" id="KW-0238">DNA-binding</keyword>
<dbReference type="Pfam" id="PF07702">
    <property type="entry name" value="UTRA"/>
    <property type="match status" value="1"/>
</dbReference>
<evidence type="ECO:0000313" key="6">
    <source>
        <dbReference type="Proteomes" id="UP000095649"/>
    </source>
</evidence>
<sequence length="251" mass="28031">MKDPALASSSRLGGAVISDRVVASLLEELSNGRYAQADRLPAEVDLATELGVSRTVIRDALSEMERAGYVERVRGIGTVVNRAVLGLRSRLDQKLEYYPLIRSFGSYPHADGIQVMLLRAGEEMAHTLALEVGEEVICIKKRILADTTPVIYSIDYLPRSLFGNRDYTRIDLTGDIFEILEQECHQQISSNVAHLKASCGDEAIRAAMRLAPGEAMLLLDEVCFNRLCRPVMRSLSYYTNFFDFSILRKLL</sequence>
<keyword evidence="1" id="KW-0805">Transcription regulation</keyword>
<evidence type="ECO:0000256" key="2">
    <source>
        <dbReference type="ARBA" id="ARBA00023125"/>
    </source>
</evidence>
<evidence type="ECO:0000256" key="1">
    <source>
        <dbReference type="ARBA" id="ARBA00023015"/>
    </source>
</evidence>
<dbReference type="GO" id="GO:0045892">
    <property type="term" value="P:negative regulation of DNA-templated transcription"/>
    <property type="evidence" value="ECO:0007669"/>
    <property type="project" value="TreeGrafter"/>
</dbReference>
<dbReference type="InterPro" id="IPR000524">
    <property type="entry name" value="Tscrpt_reg_HTH_GntR"/>
</dbReference>
<dbReference type="PROSITE" id="PS50949">
    <property type="entry name" value="HTH_GNTR"/>
    <property type="match status" value="1"/>
</dbReference>
<protein>
    <submittedName>
        <fullName evidence="5">Uncharacterized HTH-type transcriptional regulator yurK</fullName>
    </submittedName>
</protein>
<dbReference type="Gene3D" id="3.40.1410.10">
    <property type="entry name" value="Chorismate lyase-like"/>
    <property type="match status" value="1"/>
</dbReference>
<dbReference type="CDD" id="cd07377">
    <property type="entry name" value="WHTH_GntR"/>
    <property type="match status" value="1"/>
</dbReference>
<dbReference type="Pfam" id="PF00392">
    <property type="entry name" value="GntR"/>
    <property type="match status" value="1"/>
</dbReference>
<reference evidence="5 6" key="1">
    <citation type="submission" date="2015-09" db="EMBL/GenBank/DDBJ databases">
        <authorList>
            <consortium name="Pathogen Informatics"/>
        </authorList>
    </citation>
    <scope>NUCLEOTIDE SEQUENCE [LARGE SCALE GENOMIC DNA]</scope>
    <source>
        <strain evidence="5 6">2789STDY5834970</strain>
    </source>
</reference>
<dbReference type="InterPro" id="IPR050679">
    <property type="entry name" value="Bact_HTH_transcr_reg"/>
</dbReference>
<proteinExistence type="predicted"/>
<dbReference type="Gene3D" id="1.10.10.10">
    <property type="entry name" value="Winged helix-like DNA-binding domain superfamily/Winged helix DNA-binding domain"/>
    <property type="match status" value="1"/>
</dbReference>
<dbReference type="SMART" id="SM00345">
    <property type="entry name" value="HTH_GNTR"/>
    <property type="match status" value="1"/>
</dbReference>
<evidence type="ECO:0000256" key="3">
    <source>
        <dbReference type="ARBA" id="ARBA00023163"/>
    </source>
</evidence>
<dbReference type="GO" id="GO:0003700">
    <property type="term" value="F:DNA-binding transcription factor activity"/>
    <property type="evidence" value="ECO:0007669"/>
    <property type="project" value="InterPro"/>
</dbReference>
<dbReference type="GO" id="GO:0003677">
    <property type="term" value="F:DNA binding"/>
    <property type="evidence" value="ECO:0007669"/>
    <property type="project" value="UniProtKB-KW"/>
</dbReference>
<dbReference type="InterPro" id="IPR036390">
    <property type="entry name" value="WH_DNA-bd_sf"/>
</dbReference>
<dbReference type="InterPro" id="IPR028978">
    <property type="entry name" value="Chorismate_lyase_/UTRA_dom_sf"/>
</dbReference>
<feature type="domain" description="HTH gntR-type" evidence="4">
    <location>
        <begin position="15"/>
        <end position="83"/>
    </location>
</feature>
<dbReference type="EMBL" id="CYXN01000001">
    <property type="protein sequence ID" value="CUM71537.1"/>
    <property type="molecule type" value="Genomic_DNA"/>
</dbReference>
<accession>A0A173R125</accession>
<gene>
    <name evidence="5" type="primary">yurK</name>
    <name evidence="5" type="ORF">ERS852582_00190</name>
</gene>
<organism evidence="5 6">
    <name type="scientific">Faecalibacterium prausnitzii</name>
    <dbReference type="NCBI Taxonomy" id="853"/>
    <lineage>
        <taxon>Bacteria</taxon>
        <taxon>Bacillati</taxon>
        <taxon>Bacillota</taxon>
        <taxon>Clostridia</taxon>
        <taxon>Eubacteriales</taxon>
        <taxon>Oscillospiraceae</taxon>
        <taxon>Faecalibacterium</taxon>
    </lineage>
</organism>
<dbReference type="PANTHER" id="PTHR44846">
    <property type="entry name" value="MANNOSYL-D-GLYCERATE TRANSPORT/METABOLISM SYSTEM REPRESSOR MNGR-RELATED"/>
    <property type="match status" value="1"/>
</dbReference>
<dbReference type="SMART" id="SM00866">
    <property type="entry name" value="UTRA"/>
    <property type="match status" value="1"/>
</dbReference>
<evidence type="ECO:0000313" key="5">
    <source>
        <dbReference type="EMBL" id="CUM71537.1"/>
    </source>
</evidence>
<evidence type="ECO:0000259" key="4">
    <source>
        <dbReference type="PROSITE" id="PS50949"/>
    </source>
</evidence>
<dbReference type="PANTHER" id="PTHR44846:SF17">
    <property type="entry name" value="GNTR-FAMILY TRANSCRIPTIONAL REGULATOR"/>
    <property type="match status" value="1"/>
</dbReference>
<dbReference type="OrthoDB" id="457376at2"/>
<dbReference type="Proteomes" id="UP000095649">
    <property type="component" value="Unassembled WGS sequence"/>
</dbReference>
<dbReference type="PRINTS" id="PR00035">
    <property type="entry name" value="HTHGNTR"/>
</dbReference>
<dbReference type="AlphaFoldDB" id="A0A173R125"/>
<name>A0A173R125_9FIRM</name>
<dbReference type="InterPro" id="IPR036388">
    <property type="entry name" value="WH-like_DNA-bd_sf"/>
</dbReference>
<dbReference type="SUPFAM" id="SSF64288">
    <property type="entry name" value="Chorismate lyase-like"/>
    <property type="match status" value="1"/>
</dbReference>
<dbReference type="RefSeq" id="WP_055184491.1">
    <property type="nucleotide sequence ID" value="NZ_CYXN01000001.1"/>
</dbReference>